<keyword evidence="1" id="KW-1185">Reference proteome</keyword>
<organism evidence="1 2">
    <name type="scientific">Thamnophis sirtalis</name>
    <dbReference type="NCBI Taxonomy" id="35019"/>
    <lineage>
        <taxon>Eukaryota</taxon>
        <taxon>Metazoa</taxon>
        <taxon>Chordata</taxon>
        <taxon>Craniata</taxon>
        <taxon>Vertebrata</taxon>
        <taxon>Euteleostomi</taxon>
        <taxon>Lepidosauria</taxon>
        <taxon>Squamata</taxon>
        <taxon>Bifurcata</taxon>
        <taxon>Unidentata</taxon>
        <taxon>Episquamata</taxon>
        <taxon>Toxicofera</taxon>
        <taxon>Serpentes</taxon>
        <taxon>Colubroidea</taxon>
        <taxon>Colubridae</taxon>
        <taxon>Natricinae</taxon>
        <taxon>Thamnophis</taxon>
    </lineage>
</organism>
<sequence length="105" mass="11700">MGGCFSKPKPVEVKIEVVLPEKERIKEETSPNGKASPIVYKANGTSRHYQLEEHPVAPNPYQNVKDVVEAFVCHVKDLDIGQMREVDLGCGKALLVKENGEFYAM</sequence>
<dbReference type="RefSeq" id="XP_013920244.1">
    <property type="nucleotide sequence ID" value="XM_014064769.1"/>
</dbReference>
<gene>
    <name evidence="2" type="primary">LOC106547552</name>
</gene>
<evidence type="ECO:0000313" key="1">
    <source>
        <dbReference type="Proteomes" id="UP000504617"/>
    </source>
</evidence>
<reference evidence="2" key="1">
    <citation type="submission" date="2025-08" db="UniProtKB">
        <authorList>
            <consortium name="RefSeq"/>
        </authorList>
    </citation>
    <scope>IDENTIFICATION</scope>
</reference>
<dbReference type="OrthoDB" id="432169at2759"/>
<feature type="non-terminal residue" evidence="2">
    <location>
        <position position="105"/>
    </location>
</feature>
<dbReference type="KEGG" id="tsr:106547552"/>
<accession>A0A6I9XVQ6</accession>
<dbReference type="AlphaFoldDB" id="A0A6I9XVQ6"/>
<protein>
    <submittedName>
        <fullName evidence="2">Apoptosis-inducing factor 3-like</fullName>
    </submittedName>
</protein>
<evidence type="ECO:0000313" key="2">
    <source>
        <dbReference type="RefSeq" id="XP_013920244.1"/>
    </source>
</evidence>
<proteinExistence type="predicted"/>
<dbReference type="GeneID" id="106547552"/>
<dbReference type="Proteomes" id="UP000504617">
    <property type="component" value="Unplaced"/>
</dbReference>
<name>A0A6I9XVQ6_9SAUR</name>